<accession>A0A149QS06</accession>
<name>A0A149QS06_9PROT</name>
<dbReference type="RefSeq" id="WP_062497393.1">
    <property type="nucleotide sequence ID" value="NZ_LHZB01000118.1"/>
</dbReference>
<evidence type="ECO:0008006" key="3">
    <source>
        <dbReference type="Google" id="ProtNLM"/>
    </source>
</evidence>
<protein>
    <recommendedName>
        <fullName evidence="3">Type 4 secretion system PilS N-terminal domain-containing protein</fullName>
    </recommendedName>
</protein>
<dbReference type="AlphaFoldDB" id="A0A149QS06"/>
<dbReference type="Proteomes" id="UP000075573">
    <property type="component" value="Unassembled WGS sequence"/>
</dbReference>
<dbReference type="InterPro" id="IPR045584">
    <property type="entry name" value="Pilin-like"/>
</dbReference>
<reference evidence="1 2" key="1">
    <citation type="submission" date="2015-06" db="EMBL/GenBank/DDBJ databases">
        <title>Improved classification and identification of acetic acid bacteria using matrix-assisted laser desorption/ionization time-of-flight mass spectrometry; Gluconobacter nephelii and Gluconobacter uchimurae are later heterotypic synonyms of Gluconobacter japonicus and Gluconobacter oxydans, respectively.</title>
        <authorList>
            <person name="Li L."/>
            <person name="Cleenwerck I."/>
            <person name="De Vuyst L."/>
            <person name="Vandamme P."/>
        </authorList>
    </citation>
    <scope>NUCLEOTIDE SEQUENCE [LARGE SCALE GENOMIC DNA]</scope>
    <source>
        <strain evidence="1 2">LMG 1764</strain>
    </source>
</reference>
<proteinExistence type="predicted"/>
<evidence type="ECO:0000313" key="1">
    <source>
        <dbReference type="EMBL" id="KXV00105.1"/>
    </source>
</evidence>
<dbReference type="Gene3D" id="3.30.1690.10">
    <property type="entry name" value="TcpA-like pilin"/>
    <property type="match status" value="1"/>
</dbReference>
<gene>
    <name evidence="1" type="ORF">AD929_12865</name>
</gene>
<organism evidence="1 2">
    <name type="scientific">Gluconobacter potus</name>
    <dbReference type="NCBI Taxonomy" id="2724927"/>
    <lineage>
        <taxon>Bacteria</taxon>
        <taxon>Pseudomonadati</taxon>
        <taxon>Pseudomonadota</taxon>
        <taxon>Alphaproteobacteria</taxon>
        <taxon>Acetobacterales</taxon>
        <taxon>Acetobacteraceae</taxon>
        <taxon>Gluconobacter</taxon>
    </lineage>
</organism>
<dbReference type="SUPFAM" id="SSF54523">
    <property type="entry name" value="Pili subunits"/>
    <property type="match status" value="1"/>
</dbReference>
<dbReference type="EMBL" id="LHZB01000118">
    <property type="protein sequence ID" value="KXV00105.1"/>
    <property type="molecule type" value="Genomic_DNA"/>
</dbReference>
<dbReference type="PATRIC" id="fig|442.7.peg.3395"/>
<evidence type="ECO:0000313" key="2">
    <source>
        <dbReference type="Proteomes" id="UP000075573"/>
    </source>
</evidence>
<sequence length="169" mass="18397">MLETVIALFIGTLVLAAAVMLFSRAGEAEKVNELLEEVSQVRLVTAKLYRNSITSIPRNSGGASYEAMIARSRLLPGKWLTSTGIQSPYKQAIKVYLNAWNGAETIAIFGVPREACIKLGTLPISSSAEIVDFRIGSLDVFSGDGLPLAQVEQACQERNNYIAIDYRTL</sequence>
<comment type="caution">
    <text evidence="1">The sequence shown here is derived from an EMBL/GenBank/DDBJ whole genome shotgun (WGS) entry which is preliminary data.</text>
</comment>